<dbReference type="Proteomes" id="UP000001610">
    <property type="component" value="Unassembled WGS sequence"/>
</dbReference>
<dbReference type="EMBL" id="JH126401">
    <property type="protein sequence ID" value="EGX92709.1"/>
    <property type="molecule type" value="Genomic_DNA"/>
</dbReference>
<dbReference type="GeneID" id="18166105"/>
<dbReference type="VEuPathDB" id="FungiDB:CCM_04082"/>
<dbReference type="KEGG" id="cmt:CCM_04082"/>
<accession>G3JDN4</accession>
<gene>
    <name evidence="2" type="ORF">CCM_04082</name>
</gene>
<sequence length="57" mass="6482">MICQFTHDPEKDGRDDHLSAVEMRKSVHKSAEAVDPPFPSLRPAIKAQRPWDRDTPA</sequence>
<evidence type="ECO:0000313" key="3">
    <source>
        <dbReference type="Proteomes" id="UP000001610"/>
    </source>
</evidence>
<dbReference type="HOGENOM" id="CLU_2996436_0_0_1"/>
<reference evidence="2 3" key="1">
    <citation type="journal article" date="2011" name="Genome Biol.">
        <title>Genome sequence of the insect pathogenic fungus Cordyceps militaris, a valued traditional Chinese medicine.</title>
        <authorList>
            <person name="Zheng P."/>
            <person name="Xia Y."/>
            <person name="Xiao G."/>
            <person name="Xiong C."/>
            <person name="Hu X."/>
            <person name="Zhang S."/>
            <person name="Zheng H."/>
            <person name="Huang Y."/>
            <person name="Zhou Y."/>
            <person name="Wang S."/>
            <person name="Zhao G.P."/>
            <person name="Liu X."/>
            <person name="St Leger R.J."/>
            <person name="Wang C."/>
        </authorList>
    </citation>
    <scope>NUCLEOTIDE SEQUENCE [LARGE SCALE GENOMIC DNA]</scope>
    <source>
        <strain evidence="2 3">CM01</strain>
    </source>
</reference>
<proteinExistence type="predicted"/>
<organism evidence="2 3">
    <name type="scientific">Cordyceps militaris (strain CM01)</name>
    <name type="common">Caterpillar fungus</name>
    <dbReference type="NCBI Taxonomy" id="983644"/>
    <lineage>
        <taxon>Eukaryota</taxon>
        <taxon>Fungi</taxon>
        <taxon>Dikarya</taxon>
        <taxon>Ascomycota</taxon>
        <taxon>Pezizomycotina</taxon>
        <taxon>Sordariomycetes</taxon>
        <taxon>Hypocreomycetidae</taxon>
        <taxon>Hypocreales</taxon>
        <taxon>Cordycipitaceae</taxon>
        <taxon>Cordyceps</taxon>
    </lineage>
</organism>
<dbReference type="RefSeq" id="XP_006669293.1">
    <property type="nucleotide sequence ID" value="XM_006669230.1"/>
</dbReference>
<evidence type="ECO:0000313" key="2">
    <source>
        <dbReference type="EMBL" id="EGX92709.1"/>
    </source>
</evidence>
<dbReference type="AlphaFoldDB" id="G3JDN4"/>
<evidence type="ECO:0000256" key="1">
    <source>
        <dbReference type="SAM" id="MobiDB-lite"/>
    </source>
</evidence>
<dbReference type="InParanoid" id="G3JDN4"/>
<protein>
    <submittedName>
        <fullName evidence="2">Uncharacterized protein</fullName>
    </submittedName>
</protein>
<keyword evidence="3" id="KW-1185">Reference proteome</keyword>
<feature type="compositionally biased region" description="Basic and acidic residues" evidence="1">
    <location>
        <begin position="23"/>
        <end position="32"/>
    </location>
</feature>
<feature type="region of interest" description="Disordered" evidence="1">
    <location>
        <begin position="23"/>
        <end position="57"/>
    </location>
</feature>
<name>G3JDN4_CORMM</name>